<protein>
    <submittedName>
        <fullName evidence="1">Uncharacterized protein</fullName>
    </submittedName>
</protein>
<sequence length="117" mass="13276">MSSTTKSIGMKKSRIFTGEAFINEENEVEIYRSISQKSAGDLQLHEKAQKSNLIITNGPRMYILWVICMPLMVTAQYGRLPRSLYSYIQFPGVGYTAVSYFDWRVMTGCHKKLGNPG</sequence>
<name>Q2QTC4_ORYSJ</name>
<accession>Q2QTC4</accession>
<evidence type="ECO:0000313" key="1">
    <source>
        <dbReference type="EMBL" id="ABA97814.2"/>
    </source>
</evidence>
<dbReference type="AlphaFoldDB" id="Q2QTC4"/>
<dbReference type="EMBL" id="DP000011">
    <property type="protein sequence ID" value="ABA97814.2"/>
    <property type="molecule type" value="Genomic_DNA"/>
</dbReference>
<reference evidence="1" key="3">
    <citation type="submission" date="2006-01" db="EMBL/GenBank/DDBJ databases">
        <authorList>
            <person name="Buell R."/>
        </authorList>
    </citation>
    <scope>NUCLEOTIDE SEQUENCE</scope>
</reference>
<organism evidence="1">
    <name type="scientific">Oryza sativa subsp. japonica</name>
    <name type="common">Rice</name>
    <dbReference type="NCBI Taxonomy" id="39947"/>
    <lineage>
        <taxon>Eukaryota</taxon>
        <taxon>Viridiplantae</taxon>
        <taxon>Streptophyta</taxon>
        <taxon>Embryophyta</taxon>
        <taxon>Tracheophyta</taxon>
        <taxon>Spermatophyta</taxon>
        <taxon>Magnoliopsida</taxon>
        <taxon>Liliopsida</taxon>
        <taxon>Poales</taxon>
        <taxon>Poaceae</taxon>
        <taxon>BOP clade</taxon>
        <taxon>Oryzoideae</taxon>
        <taxon>Oryzeae</taxon>
        <taxon>Oryzinae</taxon>
        <taxon>Oryza</taxon>
        <taxon>Oryza sativa</taxon>
    </lineage>
</organism>
<proteinExistence type="predicted"/>
<reference evidence="1" key="2">
    <citation type="submission" date="2005-04" db="EMBL/GenBank/DDBJ databases">
        <authorList>
            <person name="Buell C.R."/>
            <person name="Wing R.A."/>
            <person name="McCombie W.A."/>
            <person name="Ouyang S."/>
        </authorList>
    </citation>
    <scope>NUCLEOTIDE SEQUENCE</scope>
</reference>
<reference evidence="1" key="1">
    <citation type="journal article" date="2005" name="BMC Biol.">
        <title>The sequence of rice chromosomes 11 and 12, rich in disease resistance genes and recent gene duplications.</title>
        <authorList>
            <consortium name="The rice chromosomes 11 and 12 sequencing consortia"/>
        </authorList>
    </citation>
    <scope>NUCLEOTIDE SEQUENCE [LARGE SCALE GENOMIC DNA]</scope>
</reference>
<gene>
    <name evidence="1" type="ordered locus">LOC_Os12g20130</name>
</gene>